<proteinExistence type="inferred from homology"/>
<dbReference type="FunFam" id="1.20.140.10:FF:000001">
    <property type="entry name" value="Acyl-CoA dehydrogenase"/>
    <property type="match status" value="1"/>
</dbReference>
<dbReference type="Pfam" id="PF00441">
    <property type="entry name" value="Acyl-CoA_dh_1"/>
    <property type="match status" value="1"/>
</dbReference>
<dbReference type="PANTHER" id="PTHR43884:SF22">
    <property type="entry name" value="BLR3437 PROTEIN"/>
    <property type="match status" value="1"/>
</dbReference>
<dbReference type="InterPro" id="IPR036250">
    <property type="entry name" value="AcylCo_DH-like_C"/>
</dbReference>
<dbReference type="OrthoDB" id="7807987at2"/>
<dbReference type="PROSITE" id="PS00072">
    <property type="entry name" value="ACYL_COA_DH_1"/>
    <property type="match status" value="1"/>
</dbReference>
<feature type="domain" description="Acyl-CoA dehydrogenase/oxidase C-terminal" evidence="6">
    <location>
        <begin position="237"/>
        <end position="387"/>
    </location>
</feature>
<dbReference type="InterPro" id="IPR009075">
    <property type="entry name" value="AcylCo_DH/oxidase_C"/>
</dbReference>
<dbReference type="eggNOG" id="COG1960">
    <property type="taxonomic scope" value="Bacteria"/>
</dbReference>
<evidence type="ECO:0000256" key="2">
    <source>
        <dbReference type="ARBA" id="ARBA00009347"/>
    </source>
</evidence>
<feature type="domain" description="Acyl-CoA dehydrogenase/oxidase N-terminal" evidence="8">
    <location>
        <begin position="16"/>
        <end position="128"/>
    </location>
</feature>
<dbReference type="Gene3D" id="2.40.110.10">
    <property type="entry name" value="Butyryl-CoA Dehydrogenase, subunit A, domain 2"/>
    <property type="match status" value="1"/>
</dbReference>
<dbReference type="HOGENOM" id="CLU_018204_0_2_4"/>
<dbReference type="RefSeq" id="WP_024003266.1">
    <property type="nucleotide sequence ID" value="NZ_KI650979.1"/>
</dbReference>
<dbReference type="Gene3D" id="1.10.540.10">
    <property type="entry name" value="Acyl-CoA dehydrogenase/oxidase, N-terminal domain"/>
    <property type="match status" value="1"/>
</dbReference>
<dbReference type="Pfam" id="PF02770">
    <property type="entry name" value="Acyl-CoA_dh_M"/>
    <property type="match status" value="1"/>
</dbReference>
<keyword evidence="10" id="KW-1185">Reference proteome</keyword>
<evidence type="ECO:0000259" key="8">
    <source>
        <dbReference type="Pfam" id="PF02771"/>
    </source>
</evidence>
<reference evidence="9 10" key="1">
    <citation type="journal article" date="2014" name="Genome Announc.">
        <title>Draft Genome Sequence of Advenella kashmirensis Strain W13003, a Polycyclic Aromatic Hydrocarbon-Degrading Bacterium.</title>
        <authorList>
            <person name="Wang X."/>
            <person name="Jin D."/>
            <person name="Zhou L."/>
            <person name="Wu L."/>
            <person name="An W."/>
            <person name="Zhao L."/>
        </authorList>
    </citation>
    <scope>NUCLEOTIDE SEQUENCE [LARGE SCALE GENOMIC DNA]</scope>
    <source>
        <strain evidence="9 10">W13003</strain>
    </source>
</reference>
<keyword evidence="3" id="KW-0285">Flavoprotein</keyword>
<dbReference type="Proteomes" id="UP000018733">
    <property type="component" value="Unassembled WGS sequence"/>
</dbReference>
<dbReference type="Gene3D" id="1.20.140.10">
    <property type="entry name" value="Butyryl-CoA Dehydrogenase, subunit A, domain 3"/>
    <property type="match status" value="1"/>
</dbReference>
<evidence type="ECO:0000259" key="6">
    <source>
        <dbReference type="Pfam" id="PF00441"/>
    </source>
</evidence>
<dbReference type="InterPro" id="IPR006089">
    <property type="entry name" value="Acyl-CoA_DH_CS"/>
</dbReference>
<comment type="caution">
    <text evidence="9">The sequence shown here is derived from an EMBL/GenBank/DDBJ whole genome shotgun (WGS) entry which is preliminary data.</text>
</comment>
<evidence type="ECO:0000313" key="10">
    <source>
        <dbReference type="Proteomes" id="UP000018733"/>
    </source>
</evidence>
<dbReference type="SUPFAM" id="SSF47203">
    <property type="entry name" value="Acyl-CoA dehydrogenase C-terminal domain-like"/>
    <property type="match status" value="1"/>
</dbReference>
<dbReference type="STRING" id="1424334.W822_00975"/>
<keyword evidence="4" id="KW-0274">FAD</keyword>
<evidence type="ECO:0000256" key="3">
    <source>
        <dbReference type="ARBA" id="ARBA00022630"/>
    </source>
</evidence>
<gene>
    <name evidence="9" type="ORF">W822_00975</name>
</gene>
<name>V8QXR5_9BURK</name>
<evidence type="ECO:0000256" key="5">
    <source>
        <dbReference type="ARBA" id="ARBA00023002"/>
    </source>
</evidence>
<dbReference type="SUPFAM" id="SSF56645">
    <property type="entry name" value="Acyl-CoA dehydrogenase NM domain-like"/>
    <property type="match status" value="1"/>
</dbReference>
<dbReference type="InterPro" id="IPR006091">
    <property type="entry name" value="Acyl-CoA_Oxase/DH_mid-dom"/>
</dbReference>
<evidence type="ECO:0000259" key="7">
    <source>
        <dbReference type="Pfam" id="PF02770"/>
    </source>
</evidence>
<protein>
    <submittedName>
        <fullName evidence="9">Acyl-CoA dehydrogenase</fullName>
    </submittedName>
</protein>
<accession>V8QXR5</accession>
<dbReference type="InterPro" id="IPR037069">
    <property type="entry name" value="AcylCoA_DH/ox_N_sf"/>
</dbReference>
<dbReference type="GO" id="GO:0003995">
    <property type="term" value="F:acyl-CoA dehydrogenase activity"/>
    <property type="evidence" value="ECO:0007669"/>
    <property type="project" value="InterPro"/>
</dbReference>
<dbReference type="GO" id="GO:0050660">
    <property type="term" value="F:flavin adenine dinucleotide binding"/>
    <property type="evidence" value="ECO:0007669"/>
    <property type="project" value="InterPro"/>
</dbReference>
<dbReference type="Pfam" id="PF02771">
    <property type="entry name" value="Acyl-CoA_dh_N"/>
    <property type="match status" value="1"/>
</dbReference>
<organism evidence="9 10">
    <name type="scientific">Advenella kashmirensis W13003</name>
    <dbReference type="NCBI Taxonomy" id="1424334"/>
    <lineage>
        <taxon>Bacteria</taxon>
        <taxon>Pseudomonadati</taxon>
        <taxon>Pseudomonadota</taxon>
        <taxon>Betaproteobacteria</taxon>
        <taxon>Burkholderiales</taxon>
        <taxon>Alcaligenaceae</taxon>
    </lineage>
</organism>
<evidence type="ECO:0000256" key="4">
    <source>
        <dbReference type="ARBA" id="ARBA00022827"/>
    </source>
</evidence>
<sequence length="389" mass="42591">MPDHEFLDWPFFETRHRHLAVELERWARENLRNFPHNNTDDTCRELVRRMGEGGWLRYAVPAGPNGSWGGADEYIDSRIVCLIRETFARYHPLADFAFAMQGLGSGAIVLGGSDAQKKTYLPRVARGEKIAAFALSEPEAGSDVAAMACKASVQGSGYVLDGVKTWISNGGIADFYCVFARTDFLPGARGISAFIVDSDTAGLDTSERIEVMAPHPLAVLRFSHCRVEAEALLGVKGEGFKLAMQVLDIFRASVAAAANGFACRALDEALTRSKSRKMFGGVLADLQLTQAALGDMATALDASRLLTYRAAWRRDVFQARTTKEAAMAKMFATESAQQVIDRALQLFGGQGVVAGEVVEGLYRDIRALRIYEGATEVQKLIIAREILRD</sequence>
<dbReference type="InterPro" id="IPR009100">
    <property type="entry name" value="AcylCoA_DH/oxidase_NM_dom_sf"/>
</dbReference>
<evidence type="ECO:0000256" key="1">
    <source>
        <dbReference type="ARBA" id="ARBA00001974"/>
    </source>
</evidence>
<dbReference type="EMBL" id="AYXT01000001">
    <property type="protein sequence ID" value="ETF03819.1"/>
    <property type="molecule type" value="Genomic_DNA"/>
</dbReference>
<feature type="domain" description="Acyl-CoA oxidase/dehydrogenase middle" evidence="7">
    <location>
        <begin position="132"/>
        <end position="213"/>
    </location>
</feature>
<dbReference type="PANTHER" id="PTHR43884">
    <property type="entry name" value="ACYL-COA DEHYDROGENASE"/>
    <property type="match status" value="1"/>
</dbReference>
<comment type="cofactor">
    <cofactor evidence="1">
        <name>FAD</name>
        <dbReference type="ChEBI" id="CHEBI:57692"/>
    </cofactor>
</comment>
<keyword evidence="5" id="KW-0560">Oxidoreductase</keyword>
<dbReference type="PATRIC" id="fig|1424334.3.peg.206"/>
<comment type="similarity">
    <text evidence="2">Belongs to the acyl-CoA dehydrogenase family.</text>
</comment>
<dbReference type="InterPro" id="IPR013786">
    <property type="entry name" value="AcylCoA_DH/ox_N"/>
</dbReference>
<dbReference type="InterPro" id="IPR046373">
    <property type="entry name" value="Acyl-CoA_Oxase/DH_mid-dom_sf"/>
</dbReference>
<dbReference type="AlphaFoldDB" id="V8QXR5"/>
<evidence type="ECO:0000313" key="9">
    <source>
        <dbReference type="EMBL" id="ETF03819.1"/>
    </source>
</evidence>